<dbReference type="Proteomes" id="UP001364224">
    <property type="component" value="Unassembled WGS sequence"/>
</dbReference>
<dbReference type="PANTHER" id="PTHR33973">
    <property type="entry name" value="OS07G0153300 PROTEIN"/>
    <property type="match status" value="1"/>
</dbReference>
<comment type="caution">
    <text evidence="1">The sequence shown here is derived from an EMBL/GenBank/DDBJ whole genome shotgun (WGS) entry which is preliminary data.</text>
</comment>
<evidence type="ECO:0000313" key="2">
    <source>
        <dbReference type="Proteomes" id="UP001364224"/>
    </source>
</evidence>
<protein>
    <submittedName>
        <fullName evidence="1">DUF1365 family protein</fullName>
    </submittedName>
</protein>
<sequence length="285" mass="31963">MRATPAGPKQPCSDAAALYVGEVMHARLKPIGHRFSYRVMSLLIDLDRLADADRQSPLFGVNRAALYSFHEADHGKRDGTSVRAYVQRCAAERNIDLKGGRVLLLCYPRLLGYTFNPLSVYFCYRADGELALLIYEVRNTFGDIHPYVLPLTPGEISDAGVRQQQDKLFYVSPFIGMAMRYHFRVLPPGERVQLRILETDREGPLLAATFNGSHRALDTKELLRAFVALPLVTMKIMAAIHWEALRLWLKGARLVPRHTAAFNTSLATGKGTDYTSRALSTRAKD</sequence>
<dbReference type="Pfam" id="PF07103">
    <property type="entry name" value="DUF1365"/>
    <property type="match status" value="1"/>
</dbReference>
<keyword evidence="2" id="KW-1185">Reference proteome</keyword>
<name>A0ABU8BBJ6_9BRAD</name>
<gene>
    <name evidence="1" type="ORF">V1286_003093</name>
</gene>
<proteinExistence type="predicted"/>
<organism evidence="1 2">
    <name type="scientific">Bradyrhizobium algeriense</name>
    <dbReference type="NCBI Taxonomy" id="634784"/>
    <lineage>
        <taxon>Bacteria</taxon>
        <taxon>Pseudomonadati</taxon>
        <taxon>Pseudomonadota</taxon>
        <taxon>Alphaproteobacteria</taxon>
        <taxon>Hyphomicrobiales</taxon>
        <taxon>Nitrobacteraceae</taxon>
        <taxon>Bradyrhizobium</taxon>
    </lineage>
</organism>
<accession>A0ABU8BBJ6</accession>
<dbReference type="PANTHER" id="PTHR33973:SF4">
    <property type="entry name" value="OS07G0153300 PROTEIN"/>
    <property type="match status" value="1"/>
</dbReference>
<evidence type="ECO:0000313" key="1">
    <source>
        <dbReference type="EMBL" id="MEH2555564.1"/>
    </source>
</evidence>
<dbReference type="RefSeq" id="WP_334480685.1">
    <property type="nucleotide sequence ID" value="NZ_JAZHRV010000001.1"/>
</dbReference>
<reference evidence="1 2" key="1">
    <citation type="submission" date="2024-02" db="EMBL/GenBank/DDBJ databases">
        <title>Adaptive strategies in a cosmopolitan and abundant soil bacterium.</title>
        <authorList>
            <person name="Carini P."/>
        </authorList>
    </citation>
    <scope>NUCLEOTIDE SEQUENCE [LARGE SCALE GENOMIC DNA]</scope>
    <source>
        <strain evidence="1 2">AZCC 1608</strain>
    </source>
</reference>
<dbReference type="InterPro" id="IPR010775">
    <property type="entry name" value="DUF1365"/>
</dbReference>
<dbReference type="EMBL" id="JAZHRV010000001">
    <property type="protein sequence ID" value="MEH2555564.1"/>
    <property type="molecule type" value="Genomic_DNA"/>
</dbReference>